<keyword evidence="5" id="KW-0694">RNA-binding</keyword>
<sequence>MEKLDGAEGDTVVIDDVLFVGGDAPVFGTPTVAGAKVTATIVSQGKGKKINGITYIKVKNHQRHYGHRQLETRLRIDSIAA</sequence>
<evidence type="ECO:0000313" key="6">
    <source>
        <dbReference type="EMBL" id="MBB6049328.1"/>
    </source>
</evidence>
<evidence type="ECO:0000256" key="3">
    <source>
        <dbReference type="ARBA" id="ARBA00023274"/>
    </source>
</evidence>
<dbReference type="GO" id="GO:0003735">
    <property type="term" value="F:structural constituent of ribosome"/>
    <property type="evidence" value="ECO:0007669"/>
    <property type="project" value="InterPro"/>
</dbReference>
<dbReference type="InterPro" id="IPR036164">
    <property type="entry name" value="bL21-like_sf"/>
</dbReference>
<dbReference type="Proteomes" id="UP000520814">
    <property type="component" value="Unassembled WGS sequence"/>
</dbReference>
<dbReference type="NCBIfam" id="TIGR00061">
    <property type="entry name" value="L21"/>
    <property type="match status" value="1"/>
</dbReference>
<evidence type="ECO:0000313" key="7">
    <source>
        <dbReference type="Proteomes" id="UP000520814"/>
    </source>
</evidence>
<dbReference type="GO" id="GO:0006412">
    <property type="term" value="P:translation"/>
    <property type="evidence" value="ECO:0007669"/>
    <property type="project" value="InterPro"/>
</dbReference>
<dbReference type="EMBL" id="JACHGW010000001">
    <property type="protein sequence ID" value="MBB6049328.1"/>
    <property type="molecule type" value="Genomic_DNA"/>
</dbReference>
<dbReference type="GO" id="GO:0005737">
    <property type="term" value="C:cytoplasm"/>
    <property type="evidence" value="ECO:0007669"/>
    <property type="project" value="UniProtKB-ARBA"/>
</dbReference>
<comment type="function">
    <text evidence="5">This protein binds to 23S rRNA in the presence of protein L20.</text>
</comment>
<dbReference type="PANTHER" id="PTHR21349">
    <property type="entry name" value="50S RIBOSOMAL PROTEIN L21"/>
    <property type="match status" value="1"/>
</dbReference>
<comment type="caution">
    <text evidence="6">The sequence shown here is derived from an EMBL/GenBank/DDBJ whole genome shotgun (WGS) entry which is preliminary data.</text>
</comment>
<dbReference type="GO" id="GO:0019843">
    <property type="term" value="F:rRNA binding"/>
    <property type="evidence" value="ECO:0007669"/>
    <property type="project" value="UniProtKB-KW"/>
</dbReference>
<keyword evidence="5" id="KW-0699">rRNA-binding</keyword>
<keyword evidence="7" id="KW-1185">Reference proteome</keyword>
<dbReference type="GO" id="GO:0005840">
    <property type="term" value="C:ribosome"/>
    <property type="evidence" value="ECO:0007669"/>
    <property type="project" value="UniProtKB-KW"/>
</dbReference>
<organism evidence="6 7">
    <name type="scientific">Armatimonas rosea</name>
    <dbReference type="NCBI Taxonomy" id="685828"/>
    <lineage>
        <taxon>Bacteria</taxon>
        <taxon>Bacillati</taxon>
        <taxon>Armatimonadota</taxon>
        <taxon>Armatimonadia</taxon>
        <taxon>Armatimonadales</taxon>
        <taxon>Armatimonadaceae</taxon>
        <taxon>Armatimonas</taxon>
    </lineage>
</organism>
<dbReference type="AlphaFoldDB" id="A0A7W9SNM9"/>
<keyword evidence="2 5" id="KW-0689">Ribosomal protein</keyword>
<evidence type="ECO:0000256" key="2">
    <source>
        <dbReference type="ARBA" id="ARBA00022980"/>
    </source>
</evidence>
<gene>
    <name evidence="6" type="ORF">HNQ39_001090</name>
</gene>
<dbReference type="Pfam" id="PF00829">
    <property type="entry name" value="Ribosomal_L21p"/>
    <property type="match status" value="1"/>
</dbReference>
<evidence type="ECO:0000256" key="4">
    <source>
        <dbReference type="ARBA" id="ARBA00035483"/>
    </source>
</evidence>
<evidence type="ECO:0000256" key="5">
    <source>
        <dbReference type="RuleBase" id="RU000562"/>
    </source>
</evidence>
<comment type="similarity">
    <text evidence="1 5">Belongs to the bacterial ribosomal protein bL21 family.</text>
</comment>
<evidence type="ECO:0000256" key="1">
    <source>
        <dbReference type="ARBA" id="ARBA00008563"/>
    </source>
</evidence>
<dbReference type="GO" id="GO:1990904">
    <property type="term" value="C:ribonucleoprotein complex"/>
    <property type="evidence" value="ECO:0007669"/>
    <property type="project" value="UniProtKB-KW"/>
</dbReference>
<dbReference type="InterPro" id="IPR028909">
    <property type="entry name" value="bL21-like"/>
</dbReference>
<dbReference type="PANTHER" id="PTHR21349:SF0">
    <property type="entry name" value="LARGE RIBOSOMAL SUBUNIT PROTEIN BL21M"/>
    <property type="match status" value="1"/>
</dbReference>
<dbReference type="InterPro" id="IPR001787">
    <property type="entry name" value="Ribosomal_bL21"/>
</dbReference>
<reference evidence="6 7" key="1">
    <citation type="submission" date="2020-08" db="EMBL/GenBank/DDBJ databases">
        <title>Genomic Encyclopedia of Type Strains, Phase IV (KMG-IV): sequencing the most valuable type-strain genomes for metagenomic binning, comparative biology and taxonomic classification.</title>
        <authorList>
            <person name="Goeker M."/>
        </authorList>
    </citation>
    <scope>NUCLEOTIDE SEQUENCE [LARGE SCALE GENOMIC DNA]</scope>
    <source>
        <strain evidence="6 7">DSM 23562</strain>
    </source>
</reference>
<proteinExistence type="inferred from homology"/>
<dbReference type="SUPFAM" id="SSF141091">
    <property type="entry name" value="L21p-like"/>
    <property type="match status" value="1"/>
</dbReference>
<accession>A0A7W9SNM9</accession>
<name>A0A7W9SNM9_ARMRO</name>
<protein>
    <recommendedName>
        <fullName evidence="4 5">50S ribosomal protein L21</fullName>
    </recommendedName>
</protein>
<keyword evidence="3 5" id="KW-0687">Ribonucleoprotein</keyword>